<evidence type="ECO:0000313" key="2">
    <source>
        <dbReference type="RefSeq" id="XP_020028831.1"/>
    </source>
</evidence>
<feature type="compositionally biased region" description="Acidic residues" evidence="1">
    <location>
        <begin position="84"/>
        <end position="123"/>
    </location>
</feature>
<accession>A0A8B7VA34</accession>
<dbReference type="OrthoDB" id="10482356at2759"/>
<protein>
    <submittedName>
        <fullName evidence="2">Digestive organ expansion factor homolog</fullName>
    </submittedName>
</protein>
<reference evidence="2" key="1">
    <citation type="submission" date="2025-08" db="UniProtKB">
        <authorList>
            <consortium name="RefSeq"/>
        </authorList>
    </citation>
    <scope>IDENTIFICATION</scope>
    <source>
        <tissue evidence="2">Leukocyte</tissue>
    </source>
</reference>
<proteinExistence type="predicted"/>
<organism evidence="2">
    <name type="scientific">Castor canadensis</name>
    <name type="common">American beaver</name>
    <dbReference type="NCBI Taxonomy" id="51338"/>
    <lineage>
        <taxon>Eukaryota</taxon>
        <taxon>Metazoa</taxon>
        <taxon>Chordata</taxon>
        <taxon>Craniata</taxon>
        <taxon>Vertebrata</taxon>
        <taxon>Euteleostomi</taxon>
        <taxon>Mammalia</taxon>
        <taxon>Eutheria</taxon>
        <taxon>Euarchontoglires</taxon>
        <taxon>Glires</taxon>
        <taxon>Rodentia</taxon>
        <taxon>Castorimorpha</taxon>
        <taxon>Castoridae</taxon>
        <taxon>Castor</taxon>
    </lineage>
</organism>
<feature type="compositionally biased region" description="Low complexity" evidence="1">
    <location>
        <begin position="8"/>
        <end position="17"/>
    </location>
</feature>
<feature type="compositionally biased region" description="Low complexity" evidence="1">
    <location>
        <begin position="50"/>
        <end position="59"/>
    </location>
</feature>
<evidence type="ECO:0000256" key="1">
    <source>
        <dbReference type="SAM" id="MobiDB-lite"/>
    </source>
</evidence>
<feature type="compositionally biased region" description="Basic and acidic residues" evidence="1">
    <location>
        <begin position="25"/>
        <end position="43"/>
    </location>
</feature>
<name>A0A8B7VA34_CASCN</name>
<dbReference type="KEGG" id="ccan:109692569"/>
<dbReference type="RefSeq" id="XP_020028831.1">
    <property type="nucleotide sequence ID" value="XM_020173242.1"/>
</dbReference>
<feature type="region of interest" description="Disordered" evidence="1">
    <location>
        <begin position="1"/>
        <end position="160"/>
    </location>
</feature>
<sequence>MGKRRSRSQSQLLSSLTKKQKKHLRDFGEEHPFYDRVSRKEAKPQICQLSESSDTSNSESESDSEPEQVSGYHRLLATLKNASEEDDEEEEEEEEKDEEESIVDDTEMNEDGSGDVSVEEEAGAEAVEIQDTVALSSDHEGKDGEEPPGTSNRSPEEFTDAKHESLFSLETNFLEEQSVDNCSLKALQG</sequence>
<gene>
    <name evidence="2" type="primary">LOC109692569</name>
</gene>
<dbReference type="AlphaFoldDB" id="A0A8B7VA34"/>